<keyword evidence="2" id="KW-1185">Reference proteome</keyword>
<evidence type="ECO:0000313" key="2">
    <source>
        <dbReference type="Proteomes" id="UP000063063"/>
    </source>
</evidence>
<dbReference type="eggNOG" id="ENOG502SJS2">
    <property type="taxonomic scope" value="Eukaryota"/>
</dbReference>
<dbReference type="VEuPathDB" id="TriTrypDB:LPAL13_200032400"/>
<evidence type="ECO:0000313" key="1">
    <source>
        <dbReference type="EMBL" id="AIN97762.1"/>
    </source>
</evidence>
<accession>A0A088RNV5</accession>
<dbReference type="OrthoDB" id="264331at2759"/>
<reference evidence="1 2" key="1">
    <citation type="journal article" date="2015" name="Sci. Rep.">
        <title>The genome of Leishmania panamensis: insights into genomics of the L. (Viannia) subgenus.</title>
        <authorList>
            <person name="Llanes A."/>
            <person name="Restrepo C.M."/>
            <person name="Vecchio G.D."/>
            <person name="Anguizola F.J."/>
            <person name="Lleonart R."/>
        </authorList>
    </citation>
    <scope>NUCLEOTIDE SEQUENCE [LARGE SCALE GENOMIC DNA]</scope>
    <source>
        <strain evidence="1 2">MHOM/PA/94/PSC-1</strain>
    </source>
</reference>
<dbReference type="EMBL" id="CP009389">
    <property type="protein sequence ID" value="AIN97762.1"/>
    <property type="molecule type" value="Genomic_DNA"/>
</dbReference>
<dbReference type="GeneID" id="22574476"/>
<gene>
    <name evidence="1" type="ORF">LPMP_202660</name>
</gene>
<dbReference type="RefSeq" id="XP_010698469.1">
    <property type="nucleotide sequence ID" value="XM_010700167.1"/>
</dbReference>
<dbReference type="Proteomes" id="UP000063063">
    <property type="component" value="Chromosome 20"/>
</dbReference>
<dbReference type="VEuPathDB" id="TriTrypDB:LPMP_202660"/>
<dbReference type="KEGG" id="lpan:LPMP_202660"/>
<dbReference type="AlphaFoldDB" id="A0A088RNV5"/>
<proteinExistence type="predicted"/>
<organism evidence="1 2">
    <name type="scientific">Leishmania panamensis</name>
    <dbReference type="NCBI Taxonomy" id="5679"/>
    <lineage>
        <taxon>Eukaryota</taxon>
        <taxon>Discoba</taxon>
        <taxon>Euglenozoa</taxon>
        <taxon>Kinetoplastea</taxon>
        <taxon>Metakinetoplastina</taxon>
        <taxon>Trypanosomatida</taxon>
        <taxon>Trypanosomatidae</taxon>
        <taxon>Leishmaniinae</taxon>
        <taxon>Leishmania</taxon>
        <taxon>Leishmania guyanensis species complex</taxon>
    </lineage>
</organism>
<sequence>MMLSRIMEGLTQPPQITSNVPQFLGLLLTLSMGPLPLIGEHIIGVYLALQLVWWLLLWNRSVRAVESQSTRRQLEEKAKEAWLKWMDVLRFGVAELVCHHLLRFEVGGQVCLLYCSAAVLRVVAKPFFYAVVRLFAEPQWASQVTGYDPASLLESIGWGEKTEFTSGPAWKQHGQAGSAGAKATSAQMRVSSLAQTQSADNAKNNNSRCKVLDEGLHFNRTARGCLLQLSE</sequence>
<protein>
    <submittedName>
        <fullName evidence="1">Uncharacterized protein</fullName>
    </submittedName>
</protein>
<name>A0A088RNV5_LEIPA</name>